<dbReference type="GO" id="GO:0016491">
    <property type="term" value="F:oxidoreductase activity"/>
    <property type="evidence" value="ECO:0007669"/>
    <property type="project" value="UniProtKB-KW"/>
</dbReference>
<dbReference type="PANTHER" id="PTHR43976:SF16">
    <property type="entry name" value="SHORT-CHAIN DEHYDROGENASE_REDUCTASE FAMILY PROTEIN"/>
    <property type="match status" value="1"/>
</dbReference>
<dbReference type="PANTHER" id="PTHR43976">
    <property type="entry name" value="SHORT CHAIN DEHYDROGENASE"/>
    <property type="match status" value="1"/>
</dbReference>
<gene>
    <name evidence="4" type="ORF">PV05_02357</name>
</gene>
<dbReference type="PRINTS" id="PR00080">
    <property type="entry name" value="SDRFAMILY"/>
</dbReference>
<dbReference type="OrthoDB" id="1274115at2759"/>
<dbReference type="SUPFAM" id="SSF51735">
    <property type="entry name" value="NAD(P)-binding Rossmann-fold domains"/>
    <property type="match status" value="1"/>
</dbReference>
<comment type="similarity">
    <text evidence="1 3">Belongs to the short-chain dehydrogenases/reductases (SDR) family.</text>
</comment>
<evidence type="ECO:0000256" key="3">
    <source>
        <dbReference type="RuleBase" id="RU000363"/>
    </source>
</evidence>
<dbReference type="InterPro" id="IPR051911">
    <property type="entry name" value="SDR_oxidoreductase"/>
</dbReference>
<sequence length="287" mass="30689">MWLVTGASQGLGLAITLSALRAGHKVIAGARKPEVAAKAHPEVEAEGGHWLQLDVDSKNTTEVIRKAVEDVGGVDVVVNNAGWYLNGTIEDLTEDEMQASMDTNFWGPIRVIKGVLPSMRARKSGTIVAISSIHAIYPIVSGALYCCPKAAHDMLQAVLGHELASFNIRTITINAGLYKTDVLANSKQASNGFSDAYLSSSVGQLLGNPKKFGDRLVEIVDGTGRAQGLKRNQSRFLFGRDAIKLSDIAVKDMLDDFQASKDIATSTDFEGHIGDGAAIVGDIQRRT</sequence>
<reference evidence="4 5" key="1">
    <citation type="submission" date="2015-01" db="EMBL/GenBank/DDBJ databases">
        <title>The Genome Sequence of Exophiala xenobiotica CBS118157.</title>
        <authorList>
            <consortium name="The Broad Institute Genomics Platform"/>
            <person name="Cuomo C."/>
            <person name="de Hoog S."/>
            <person name="Gorbushina A."/>
            <person name="Stielow B."/>
            <person name="Teixiera M."/>
            <person name="Abouelleil A."/>
            <person name="Chapman S.B."/>
            <person name="Priest M."/>
            <person name="Young S.K."/>
            <person name="Wortman J."/>
            <person name="Nusbaum C."/>
            <person name="Birren B."/>
        </authorList>
    </citation>
    <scope>NUCLEOTIDE SEQUENCE [LARGE SCALE GENOMIC DNA]</scope>
    <source>
        <strain evidence="4 5">CBS 118157</strain>
    </source>
</reference>
<accession>A0A0D2EQ69</accession>
<evidence type="ECO:0000313" key="5">
    <source>
        <dbReference type="Proteomes" id="UP000054342"/>
    </source>
</evidence>
<dbReference type="InterPro" id="IPR002347">
    <property type="entry name" value="SDR_fam"/>
</dbReference>
<evidence type="ECO:0000313" key="4">
    <source>
        <dbReference type="EMBL" id="KIW57798.1"/>
    </source>
</evidence>
<name>A0A0D2EQ69_9EURO</name>
<dbReference type="Pfam" id="PF00106">
    <property type="entry name" value="adh_short"/>
    <property type="match status" value="1"/>
</dbReference>
<evidence type="ECO:0000256" key="1">
    <source>
        <dbReference type="ARBA" id="ARBA00006484"/>
    </source>
</evidence>
<evidence type="ECO:0000256" key="2">
    <source>
        <dbReference type="ARBA" id="ARBA00023002"/>
    </source>
</evidence>
<proteinExistence type="inferred from homology"/>
<dbReference type="PRINTS" id="PR00081">
    <property type="entry name" value="GDHRDH"/>
</dbReference>
<dbReference type="GeneID" id="25324265"/>
<dbReference type="HOGENOM" id="CLU_010194_2_9_1"/>
<dbReference type="EMBL" id="KN847318">
    <property type="protein sequence ID" value="KIW57798.1"/>
    <property type="molecule type" value="Genomic_DNA"/>
</dbReference>
<dbReference type="InterPro" id="IPR036291">
    <property type="entry name" value="NAD(P)-bd_dom_sf"/>
</dbReference>
<keyword evidence="2" id="KW-0560">Oxidoreductase</keyword>
<dbReference type="AlphaFoldDB" id="A0A0D2EQ69"/>
<dbReference type="Proteomes" id="UP000054342">
    <property type="component" value="Unassembled WGS sequence"/>
</dbReference>
<organism evidence="4 5">
    <name type="scientific">Exophiala xenobiotica</name>
    <dbReference type="NCBI Taxonomy" id="348802"/>
    <lineage>
        <taxon>Eukaryota</taxon>
        <taxon>Fungi</taxon>
        <taxon>Dikarya</taxon>
        <taxon>Ascomycota</taxon>
        <taxon>Pezizomycotina</taxon>
        <taxon>Eurotiomycetes</taxon>
        <taxon>Chaetothyriomycetidae</taxon>
        <taxon>Chaetothyriales</taxon>
        <taxon>Herpotrichiellaceae</taxon>
        <taxon>Exophiala</taxon>
    </lineage>
</organism>
<keyword evidence="5" id="KW-1185">Reference proteome</keyword>
<dbReference type="RefSeq" id="XP_013318382.1">
    <property type="nucleotide sequence ID" value="XM_013462928.1"/>
</dbReference>
<dbReference type="STRING" id="348802.A0A0D2EQ69"/>
<dbReference type="Gene3D" id="3.40.50.720">
    <property type="entry name" value="NAD(P)-binding Rossmann-like Domain"/>
    <property type="match status" value="1"/>
</dbReference>
<protein>
    <submittedName>
        <fullName evidence="4">Uncharacterized protein</fullName>
    </submittedName>
</protein>